<dbReference type="STRING" id="883114.HMPREF9709_00620"/>
<dbReference type="Gene3D" id="3.40.50.10140">
    <property type="entry name" value="Toll/interleukin-1 receptor homology (TIR) domain"/>
    <property type="match status" value="1"/>
</dbReference>
<dbReference type="PATRIC" id="fig|883114.3.peg.612"/>
<dbReference type="InterPro" id="IPR036322">
    <property type="entry name" value="WD40_repeat_dom_sf"/>
</dbReference>
<dbReference type="HOGENOM" id="CLU_012668_0_0_9"/>
<sequence length="989" mass="112505">MADIDAKAEKNYKYLAFISYRHLSPDAEIAEAVHEELENFKVPRELDPDGKYKEIRVFRDKYELATNDLSESLDSALLNSKYLIVISSKRTKLSEWCVREVELFKKHHSSRNIIPILVEGEPYESFSEPLKNLSSIEVDDKGNETIKSLDLLAADLRPDEVKKTSFIGYEELEKTNKSEFNAHIKAAKKILKNSEIYRIMATILGVNYGDLKQRHKERQMKLKIRLGILAATILTVFGIAMTSMFIRAVNSERNATSQISMMTLKSADQSNKDGDRAYALLLSKEAMSYVNPKMKNYEELNANYERVLNDALLTDKYSSILSLKTGTTSPFFDISTDGKFIVSTNQKNNAVISLTSNGNQIKEISFEKPITAIKVRNNDNSIFIATSDLKLFKIDSKTFDVKDLGIKTPFGIYQMDFTDDGDFLIAIDKALNIATYSTKDFKMLNHKILDKNIFRIFTLKNNKEYILNTSDGQIDIFDIKTGKLSKTLRKSKDKISYIANSMSKDGKKFAYADDRNIFLYDIESNFEKVKKVDIGSYTGNILLSNDGRNLYYTTMNFIDVFDLDNNEHINFIPVGNSGISNLRLNNEGDTLAFSIDDKNSIGFIEKVNEKSTNKKPIVSNGSNFNDHLISFVFSADDKYLVANSQDSTLKVISTENNIANVELDGTIKAISEDRNTVMLIDKNNNLSLYDFSKEKLIKVGTISKDLNTIYNVHSISNDHEYFAFSDIRYKNIKVFDKNGKTVYTTQSDQDKDTFKLTVDIEIFQDKDMLVSLNELGDLKIFNLKTGELIKQLKDKNEQAEKIVYSKDKSLIGINYYSKNATIFNTETGKVVENIDGEIFSIIGEDGKLTTVYGQKNTLLFEYKNGEKQLYATNYDTKGISTRQFNDDFVSLDDRYLLTSVTNMALVVTDIKTGNRVRTLETEGNFNPKGVMSGDSSKIAYEPFEDKTYIADFYNIKELEKKADKMLNGRELTETERIELGLKSRVNENE</sequence>
<dbReference type="GeneID" id="96998625"/>
<feature type="transmembrane region" description="Helical" evidence="1">
    <location>
        <begin position="224"/>
        <end position="246"/>
    </location>
</feature>
<dbReference type="Pfam" id="PF13676">
    <property type="entry name" value="TIR_2"/>
    <property type="match status" value="1"/>
</dbReference>
<dbReference type="OrthoDB" id="108903at2"/>
<dbReference type="InterPro" id="IPR000157">
    <property type="entry name" value="TIR_dom"/>
</dbReference>
<dbReference type="GO" id="GO:0007165">
    <property type="term" value="P:signal transduction"/>
    <property type="evidence" value="ECO:0007669"/>
    <property type="project" value="InterPro"/>
</dbReference>
<dbReference type="InterPro" id="IPR011047">
    <property type="entry name" value="Quinoprotein_ADH-like_sf"/>
</dbReference>
<dbReference type="SUPFAM" id="SSF50998">
    <property type="entry name" value="Quinoprotein alcohol dehydrogenase-like"/>
    <property type="match status" value="1"/>
</dbReference>
<dbReference type="SUPFAM" id="SSF52200">
    <property type="entry name" value="Toll/Interleukin receptor TIR domain"/>
    <property type="match status" value="1"/>
</dbReference>
<evidence type="ECO:0000313" key="4">
    <source>
        <dbReference type="Proteomes" id="UP000004191"/>
    </source>
</evidence>
<keyword evidence="1" id="KW-0812">Transmembrane</keyword>
<keyword evidence="1" id="KW-0472">Membrane</keyword>
<proteinExistence type="predicted"/>
<comment type="caution">
    <text evidence="3">The sequence shown here is derived from an EMBL/GenBank/DDBJ whole genome shotgun (WGS) entry which is preliminary data.</text>
</comment>
<name>H3NMQ9_9FIRM</name>
<dbReference type="PANTHER" id="PTHR47197">
    <property type="entry name" value="PROTEIN NIRF"/>
    <property type="match status" value="1"/>
</dbReference>
<dbReference type="EMBL" id="AGEI01000019">
    <property type="protein sequence ID" value="EHR34650.1"/>
    <property type="molecule type" value="Genomic_DNA"/>
</dbReference>
<dbReference type="SUPFAM" id="SSF50978">
    <property type="entry name" value="WD40 repeat-like"/>
    <property type="match status" value="1"/>
</dbReference>
<organism evidence="3 4">
    <name type="scientific">Helcococcus kunzii ATCC 51366</name>
    <dbReference type="NCBI Taxonomy" id="883114"/>
    <lineage>
        <taxon>Bacteria</taxon>
        <taxon>Bacillati</taxon>
        <taxon>Bacillota</taxon>
        <taxon>Tissierellia</taxon>
        <taxon>Tissierellales</taxon>
        <taxon>Peptoniphilaceae</taxon>
        <taxon>Helcococcus</taxon>
    </lineage>
</organism>
<keyword evidence="1" id="KW-1133">Transmembrane helix</keyword>
<evidence type="ECO:0000259" key="2">
    <source>
        <dbReference type="PROSITE" id="PS50104"/>
    </source>
</evidence>
<gene>
    <name evidence="3" type="ORF">HMPREF9709_00620</name>
</gene>
<dbReference type="InterPro" id="IPR051200">
    <property type="entry name" value="Host-pathogen_enzymatic-act"/>
</dbReference>
<dbReference type="PANTHER" id="PTHR47197:SF3">
    <property type="entry name" value="DIHYDRO-HEME D1 DEHYDROGENASE"/>
    <property type="match status" value="1"/>
</dbReference>
<dbReference type="AlphaFoldDB" id="H3NMQ9"/>
<dbReference type="Gene3D" id="2.130.10.10">
    <property type="entry name" value="YVTN repeat-like/Quinoprotein amine dehydrogenase"/>
    <property type="match status" value="3"/>
</dbReference>
<feature type="domain" description="TIR" evidence="2">
    <location>
        <begin position="12"/>
        <end position="168"/>
    </location>
</feature>
<dbReference type="Proteomes" id="UP000004191">
    <property type="component" value="Unassembled WGS sequence"/>
</dbReference>
<dbReference type="PROSITE" id="PS50104">
    <property type="entry name" value="TIR"/>
    <property type="match status" value="1"/>
</dbReference>
<accession>H3NMQ9</accession>
<dbReference type="InterPro" id="IPR015943">
    <property type="entry name" value="WD40/YVTN_repeat-like_dom_sf"/>
</dbReference>
<reference evidence="3 4" key="1">
    <citation type="submission" date="2012-01" db="EMBL/GenBank/DDBJ databases">
        <title>The Genome Sequence of Helcococcus kunzii ATCC 51366.</title>
        <authorList>
            <consortium name="The Broad Institute Genome Sequencing Platform"/>
            <person name="Earl A."/>
            <person name="Ward D."/>
            <person name="Feldgarden M."/>
            <person name="Gevers D."/>
            <person name="Huys G."/>
            <person name="Young S.K."/>
            <person name="Zeng Q."/>
            <person name="Gargeya S."/>
            <person name="Fitzgerald M."/>
            <person name="Haas B."/>
            <person name="Abouelleil A."/>
            <person name="Alvarado L."/>
            <person name="Arachchi H.M."/>
            <person name="Berlin A."/>
            <person name="Chapman S.B."/>
            <person name="Gearin G."/>
            <person name="Goldberg J."/>
            <person name="Griggs A."/>
            <person name="Gujja S."/>
            <person name="Hansen M."/>
            <person name="Heiman D."/>
            <person name="Howarth C."/>
            <person name="Larimer J."/>
            <person name="Lui A."/>
            <person name="MacDonald P.J.P."/>
            <person name="McCowen C."/>
            <person name="Montmayeur A."/>
            <person name="Murphy C."/>
            <person name="Neiman D."/>
            <person name="Pearson M."/>
            <person name="Priest M."/>
            <person name="Roberts A."/>
            <person name="Saif S."/>
            <person name="Shea T."/>
            <person name="Sisk P."/>
            <person name="Stolte C."/>
            <person name="Sykes S."/>
            <person name="Wortman J."/>
            <person name="Nusbaum C."/>
            <person name="Birren B."/>
        </authorList>
    </citation>
    <scope>NUCLEOTIDE SEQUENCE [LARGE SCALE GENOMIC DNA]</scope>
    <source>
        <strain evidence="3 4">ATCC 51366</strain>
    </source>
</reference>
<dbReference type="SMART" id="SM00255">
    <property type="entry name" value="TIR"/>
    <property type="match status" value="1"/>
</dbReference>
<protein>
    <recommendedName>
        <fullName evidence="2">TIR domain-containing protein</fullName>
    </recommendedName>
</protein>
<evidence type="ECO:0000256" key="1">
    <source>
        <dbReference type="SAM" id="Phobius"/>
    </source>
</evidence>
<evidence type="ECO:0000313" key="3">
    <source>
        <dbReference type="EMBL" id="EHR34650.1"/>
    </source>
</evidence>
<dbReference type="eggNOG" id="COG3391">
    <property type="taxonomic scope" value="Bacteria"/>
</dbReference>
<keyword evidence="4" id="KW-1185">Reference proteome</keyword>
<dbReference type="InterPro" id="IPR035897">
    <property type="entry name" value="Toll_tir_struct_dom_sf"/>
</dbReference>
<dbReference type="RefSeq" id="WP_005397878.1">
    <property type="nucleotide sequence ID" value="NZ_JH601088.1"/>
</dbReference>